<evidence type="ECO:0000256" key="5">
    <source>
        <dbReference type="ARBA" id="ARBA00022964"/>
    </source>
</evidence>
<comment type="caution">
    <text evidence="10">The sequence shown here is derived from an EMBL/GenBank/DDBJ whole genome shotgun (WGS) entry which is preliminary data.</text>
</comment>
<dbReference type="GO" id="GO:0032451">
    <property type="term" value="F:demethylase activity"/>
    <property type="evidence" value="ECO:0007669"/>
    <property type="project" value="UniProtKB-ARBA"/>
</dbReference>
<dbReference type="Gene3D" id="2.60.120.590">
    <property type="entry name" value="Alpha-ketoglutarate-dependent dioxygenase AlkB-like"/>
    <property type="match status" value="1"/>
</dbReference>
<evidence type="ECO:0000313" key="10">
    <source>
        <dbReference type="EMBL" id="PZR35275.1"/>
    </source>
</evidence>
<gene>
    <name evidence="10" type="ORF">DI526_07635</name>
</gene>
<dbReference type="PANTHER" id="PTHR31212:SF4">
    <property type="entry name" value="ALPHA-KETOGLUTARATE-DEPENDENT DIOXYGENASE ALKB HOMOLOG 3"/>
    <property type="match status" value="1"/>
</dbReference>
<dbReference type="FunFam" id="2.60.120.590:FF:000004">
    <property type="entry name" value="DNA oxidative demethylase ALKBH2"/>
    <property type="match status" value="1"/>
</dbReference>
<dbReference type="SUPFAM" id="SSF51197">
    <property type="entry name" value="Clavaminate synthase-like"/>
    <property type="match status" value="1"/>
</dbReference>
<dbReference type="InterPro" id="IPR005123">
    <property type="entry name" value="Oxoglu/Fe-dep_dioxygenase_dom"/>
</dbReference>
<dbReference type="GO" id="GO:0016705">
    <property type="term" value="F:oxidoreductase activity, acting on paired donors, with incorporation or reduction of molecular oxygen"/>
    <property type="evidence" value="ECO:0007669"/>
    <property type="project" value="UniProtKB-ARBA"/>
</dbReference>
<dbReference type="PROSITE" id="PS51471">
    <property type="entry name" value="FE2OG_OXY"/>
    <property type="match status" value="1"/>
</dbReference>
<evidence type="ECO:0000256" key="3">
    <source>
        <dbReference type="ARBA" id="ARBA00022763"/>
    </source>
</evidence>
<dbReference type="GO" id="GO:0016787">
    <property type="term" value="F:hydrolase activity"/>
    <property type="evidence" value="ECO:0007669"/>
    <property type="project" value="UniProtKB-ARBA"/>
</dbReference>
<dbReference type="GO" id="GO:0140097">
    <property type="term" value="F:catalytic activity, acting on DNA"/>
    <property type="evidence" value="ECO:0007669"/>
    <property type="project" value="UniProtKB-ARBA"/>
</dbReference>
<dbReference type="InterPro" id="IPR032854">
    <property type="entry name" value="ALKBH3"/>
</dbReference>
<keyword evidence="5 10" id="KW-0223">Dioxygenase</keyword>
<dbReference type="InterPro" id="IPR037151">
    <property type="entry name" value="AlkB-like_sf"/>
</dbReference>
<dbReference type="EMBL" id="QFQZ01000017">
    <property type="protein sequence ID" value="PZR35275.1"/>
    <property type="molecule type" value="Genomic_DNA"/>
</dbReference>
<dbReference type="GO" id="GO:0051213">
    <property type="term" value="F:dioxygenase activity"/>
    <property type="evidence" value="ECO:0007669"/>
    <property type="project" value="UniProtKB-KW"/>
</dbReference>
<keyword evidence="6" id="KW-0560">Oxidoreductase</keyword>
<evidence type="ECO:0000256" key="1">
    <source>
        <dbReference type="ARBA" id="ARBA00001954"/>
    </source>
</evidence>
<dbReference type="InterPro" id="IPR027450">
    <property type="entry name" value="AlkB-like"/>
</dbReference>
<dbReference type="PANTHER" id="PTHR31212">
    <property type="entry name" value="ALPHA-KETOGLUTARATE-DEPENDENT DIOXYGENASE ALKB HOMOLOG 3"/>
    <property type="match status" value="1"/>
</dbReference>
<organism evidence="10 11">
    <name type="scientific">Caulobacter segnis</name>
    <dbReference type="NCBI Taxonomy" id="88688"/>
    <lineage>
        <taxon>Bacteria</taxon>
        <taxon>Pseudomonadati</taxon>
        <taxon>Pseudomonadota</taxon>
        <taxon>Alphaproteobacteria</taxon>
        <taxon>Caulobacterales</taxon>
        <taxon>Caulobacteraceae</taxon>
        <taxon>Caulobacter</taxon>
    </lineage>
</organism>
<proteinExistence type="predicted"/>
<dbReference type="GO" id="GO:0046872">
    <property type="term" value="F:metal ion binding"/>
    <property type="evidence" value="ECO:0007669"/>
    <property type="project" value="UniProtKB-KW"/>
</dbReference>
<keyword evidence="8" id="KW-0234">DNA repair</keyword>
<evidence type="ECO:0000256" key="4">
    <source>
        <dbReference type="ARBA" id="ARBA00022842"/>
    </source>
</evidence>
<sequence>MSDLFGSNVFNSVAMDGADVKYAAHVDLGLDPQRLFLELRDEIPWRQEEVSVWGKRHLQPRLIFWMGDSGKGYAYSGIALRPEPWSPRIAAIKKTIERLLGRSFNSVLLNYYRDNRDSMGMHSDDEPELGPEPVIASLSIGAVRTLTFKSKLNSDSRKLRLESGSLLVMAGQTQKNWKHGIGKETAPCGGRINLTFRTIYS</sequence>
<dbReference type="AlphaFoldDB" id="A0A2W5VIW0"/>
<evidence type="ECO:0000256" key="2">
    <source>
        <dbReference type="ARBA" id="ARBA00022723"/>
    </source>
</evidence>
<reference evidence="10 11" key="1">
    <citation type="submission" date="2017-08" db="EMBL/GenBank/DDBJ databases">
        <title>Infants hospitalized years apart are colonized by the same room-sourced microbial strains.</title>
        <authorList>
            <person name="Brooks B."/>
            <person name="Olm M.R."/>
            <person name="Firek B.A."/>
            <person name="Baker R."/>
            <person name="Thomas B.C."/>
            <person name="Morowitz M.J."/>
            <person name="Banfield J.F."/>
        </authorList>
    </citation>
    <scope>NUCLEOTIDE SEQUENCE [LARGE SCALE GENOMIC DNA]</scope>
    <source>
        <strain evidence="10">S2_003_000_R2_4</strain>
    </source>
</reference>
<evidence type="ECO:0000313" key="11">
    <source>
        <dbReference type="Proteomes" id="UP000249393"/>
    </source>
</evidence>
<feature type="domain" description="Fe2OG dioxygenase" evidence="9">
    <location>
        <begin position="103"/>
        <end position="200"/>
    </location>
</feature>
<dbReference type="Proteomes" id="UP000249393">
    <property type="component" value="Unassembled WGS sequence"/>
</dbReference>
<evidence type="ECO:0000259" key="9">
    <source>
        <dbReference type="PROSITE" id="PS51471"/>
    </source>
</evidence>
<keyword evidence="2" id="KW-0479">Metal-binding</keyword>
<dbReference type="Pfam" id="PF13532">
    <property type="entry name" value="2OG-FeII_Oxy_2"/>
    <property type="match status" value="1"/>
</dbReference>
<accession>A0A2W5VIW0</accession>
<keyword evidence="7" id="KW-0408">Iron</keyword>
<dbReference type="GO" id="GO:0006307">
    <property type="term" value="P:DNA alkylation repair"/>
    <property type="evidence" value="ECO:0007669"/>
    <property type="project" value="InterPro"/>
</dbReference>
<keyword evidence="3" id="KW-0227">DNA damage</keyword>
<protein>
    <submittedName>
        <fullName evidence="10">Alpha-ketoglutarate-dependent dioxygenase AlkB</fullName>
    </submittedName>
</protein>
<evidence type="ECO:0000256" key="7">
    <source>
        <dbReference type="ARBA" id="ARBA00023004"/>
    </source>
</evidence>
<name>A0A2W5VIW0_9CAUL</name>
<keyword evidence="4" id="KW-0460">Magnesium</keyword>
<evidence type="ECO:0000256" key="8">
    <source>
        <dbReference type="ARBA" id="ARBA00023204"/>
    </source>
</evidence>
<comment type="cofactor">
    <cofactor evidence="1">
        <name>Fe(2+)</name>
        <dbReference type="ChEBI" id="CHEBI:29033"/>
    </cofactor>
</comment>
<evidence type="ECO:0000256" key="6">
    <source>
        <dbReference type="ARBA" id="ARBA00023002"/>
    </source>
</evidence>